<dbReference type="Proteomes" id="UP000198606">
    <property type="component" value="Unassembled WGS sequence"/>
</dbReference>
<accession>A0A1G8MSG6</accession>
<evidence type="ECO:0000313" key="2">
    <source>
        <dbReference type="Proteomes" id="UP000198606"/>
    </source>
</evidence>
<protein>
    <submittedName>
        <fullName evidence="1">Uncharacterized protein</fullName>
    </submittedName>
</protein>
<reference evidence="1 2" key="1">
    <citation type="submission" date="2016-10" db="EMBL/GenBank/DDBJ databases">
        <authorList>
            <person name="de Groot N.N."/>
        </authorList>
    </citation>
    <scope>NUCLEOTIDE SEQUENCE [LARGE SCALE GENOMIC DNA]</scope>
    <source>
        <strain evidence="1 2">LMG 18387</strain>
    </source>
</reference>
<organism evidence="1 2">
    <name type="scientific">Phytopseudomonas flavescens</name>
    <dbReference type="NCBI Taxonomy" id="29435"/>
    <lineage>
        <taxon>Bacteria</taxon>
        <taxon>Pseudomonadati</taxon>
        <taxon>Pseudomonadota</taxon>
        <taxon>Gammaproteobacteria</taxon>
        <taxon>Pseudomonadales</taxon>
        <taxon>Pseudomonadaceae</taxon>
        <taxon>Phytopseudomonas</taxon>
    </lineage>
</organism>
<proteinExistence type="predicted"/>
<sequence length="40" mass="4198">MIRYLFIAALAFAGGYVCGTADGFTYAMRVLSGPGQLSAH</sequence>
<name>A0A1G8MSG6_9GAMM</name>
<dbReference type="AlphaFoldDB" id="A0A1G8MSG6"/>
<gene>
    <name evidence="1" type="ORF">SAMN05216588_12278</name>
</gene>
<dbReference type="EMBL" id="FNDG01000022">
    <property type="protein sequence ID" value="SDI70854.1"/>
    <property type="molecule type" value="Genomic_DNA"/>
</dbReference>
<evidence type="ECO:0000313" key="1">
    <source>
        <dbReference type="EMBL" id="SDI70854.1"/>
    </source>
</evidence>